<organism evidence="4 5">
    <name type="scientific">Rufibacter immobilis</name>
    <dbReference type="NCBI Taxonomy" id="1348778"/>
    <lineage>
        <taxon>Bacteria</taxon>
        <taxon>Pseudomonadati</taxon>
        <taxon>Bacteroidota</taxon>
        <taxon>Cytophagia</taxon>
        <taxon>Cytophagales</taxon>
        <taxon>Hymenobacteraceae</taxon>
        <taxon>Rufibacter</taxon>
    </lineage>
</organism>
<feature type="modified residue" description="4-aspartylphosphate" evidence="1">
    <location>
        <position position="53"/>
    </location>
</feature>
<dbReference type="AlphaFoldDB" id="A0A3M9MPW2"/>
<dbReference type="InterPro" id="IPR001789">
    <property type="entry name" value="Sig_transdc_resp-reg_receiver"/>
</dbReference>
<dbReference type="Pfam" id="PF04397">
    <property type="entry name" value="LytTR"/>
    <property type="match status" value="1"/>
</dbReference>
<evidence type="ECO:0000256" key="1">
    <source>
        <dbReference type="PROSITE-ProRule" id="PRU00169"/>
    </source>
</evidence>
<dbReference type="EMBL" id="RJJE01000017">
    <property type="protein sequence ID" value="RNI27546.1"/>
    <property type="molecule type" value="Genomic_DNA"/>
</dbReference>
<dbReference type="Gene3D" id="2.40.50.1020">
    <property type="entry name" value="LytTr DNA-binding domain"/>
    <property type="match status" value="1"/>
</dbReference>
<dbReference type="PROSITE" id="PS50110">
    <property type="entry name" value="RESPONSE_REGULATORY"/>
    <property type="match status" value="1"/>
</dbReference>
<dbReference type="InterPro" id="IPR007492">
    <property type="entry name" value="LytTR_DNA-bd_dom"/>
</dbReference>
<name>A0A3M9MPW2_9BACT</name>
<evidence type="ECO:0000313" key="4">
    <source>
        <dbReference type="EMBL" id="RNI27546.1"/>
    </source>
</evidence>
<evidence type="ECO:0000259" key="3">
    <source>
        <dbReference type="PROSITE" id="PS50930"/>
    </source>
</evidence>
<dbReference type="SMART" id="SM00448">
    <property type="entry name" value="REC"/>
    <property type="match status" value="1"/>
</dbReference>
<dbReference type="SUPFAM" id="SSF52172">
    <property type="entry name" value="CheY-like"/>
    <property type="match status" value="1"/>
</dbReference>
<dbReference type="PANTHER" id="PTHR37299:SF1">
    <property type="entry name" value="STAGE 0 SPORULATION PROTEIN A HOMOLOG"/>
    <property type="match status" value="1"/>
</dbReference>
<dbReference type="Proteomes" id="UP000271010">
    <property type="component" value="Unassembled WGS sequence"/>
</dbReference>
<proteinExistence type="predicted"/>
<dbReference type="InterPro" id="IPR046947">
    <property type="entry name" value="LytR-like"/>
</dbReference>
<protein>
    <submittedName>
        <fullName evidence="4">DNA-binding response regulator</fullName>
    </submittedName>
</protein>
<evidence type="ECO:0000259" key="2">
    <source>
        <dbReference type="PROSITE" id="PS50110"/>
    </source>
</evidence>
<keyword evidence="1" id="KW-0597">Phosphoprotein</keyword>
<gene>
    <name evidence="4" type="ORF">EFA69_15585</name>
</gene>
<dbReference type="SMART" id="SM00850">
    <property type="entry name" value="LytTR"/>
    <property type="match status" value="1"/>
</dbReference>
<evidence type="ECO:0000313" key="5">
    <source>
        <dbReference type="Proteomes" id="UP000271010"/>
    </source>
</evidence>
<dbReference type="OrthoDB" id="1646880at2"/>
<reference evidence="4 5" key="1">
    <citation type="submission" date="2018-11" db="EMBL/GenBank/DDBJ databases">
        <title>Rufibacter latericius sp. nov., isolated from water in Baiyang Lake.</title>
        <authorList>
            <person name="Yang Y."/>
        </authorList>
    </citation>
    <scope>NUCLEOTIDE SEQUENCE [LARGE SCALE GENOMIC DNA]</scope>
    <source>
        <strain evidence="4 5">MCC P1</strain>
    </source>
</reference>
<dbReference type="GO" id="GO:0000156">
    <property type="term" value="F:phosphorelay response regulator activity"/>
    <property type="evidence" value="ECO:0007669"/>
    <property type="project" value="InterPro"/>
</dbReference>
<sequence>MKAIAIDDEPMALEVVRSLAAKVPFLELEQCFTDAFKALEYLQTHPVDLLFLDIKMPDITGLEFVTCLQKKPMVIFTTAYSEHAVTSFELDAVDYLLKPFSLARFTKACNKAQDLWQLRGKGGQAKDYIFLKTGYEQVKVLFDEILYLEAAGNYLTFVLEGKKLLSRMTLGEVLDVLPPDRFTRVHRSYIVAKDKISRIERHQVWVKELPVPIGASYFPQLQV</sequence>
<dbReference type="Gene3D" id="3.40.50.2300">
    <property type="match status" value="1"/>
</dbReference>
<dbReference type="InterPro" id="IPR011006">
    <property type="entry name" value="CheY-like_superfamily"/>
</dbReference>
<comment type="caution">
    <text evidence="4">The sequence shown here is derived from an EMBL/GenBank/DDBJ whole genome shotgun (WGS) entry which is preliminary data.</text>
</comment>
<dbReference type="Pfam" id="PF00072">
    <property type="entry name" value="Response_reg"/>
    <property type="match status" value="1"/>
</dbReference>
<dbReference type="GO" id="GO:0003677">
    <property type="term" value="F:DNA binding"/>
    <property type="evidence" value="ECO:0007669"/>
    <property type="project" value="UniProtKB-KW"/>
</dbReference>
<accession>A0A3M9MPW2</accession>
<dbReference type="RefSeq" id="WP_123134013.1">
    <property type="nucleotide sequence ID" value="NZ_RJJE01000017.1"/>
</dbReference>
<dbReference type="PANTHER" id="PTHR37299">
    <property type="entry name" value="TRANSCRIPTIONAL REGULATOR-RELATED"/>
    <property type="match status" value="1"/>
</dbReference>
<feature type="domain" description="HTH LytTR-type" evidence="3">
    <location>
        <begin position="129"/>
        <end position="201"/>
    </location>
</feature>
<keyword evidence="4" id="KW-0238">DNA-binding</keyword>
<dbReference type="PROSITE" id="PS50930">
    <property type="entry name" value="HTH_LYTTR"/>
    <property type="match status" value="1"/>
</dbReference>
<keyword evidence="5" id="KW-1185">Reference proteome</keyword>
<feature type="domain" description="Response regulatory" evidence="2">
    <location>
        <begin position="2"/>
        <end position="113"/>
    </location>
</feature>